<dbReference type="InterPro" id="IPR036646">
    <property type="entry name" value="PGAM_B_sf"/>
</dbReference>
<dbReference type="SUPFAM" id="SSF53649">
    <property type="entry name" value="Alkaline phosphatase-like"/>
    <property type="match status" value="1"/>
</dbReference>
<evidence type="ECO:0000256" key="8">
    <source>
        <dbReference type="ARBA" id="ARBA00023235"/>
    </source>
</evidence>
<feature type="binding site" evidence="10 13">
    <location>
        <position position="453"/>
    </location>
    <ligand>
        <name>Mn(2+)</name>
        <dbReference type="ChEBI" id="CHEBI:29035"/>
        <label>2</label>
    </ligand>
</feature>
<evidence type="ECO:0000256" key="7">
    <source>
        <dbReference type="ARBA" id="ARBA00023211"/>
    </source>
</evidence>
<dbReference type="InterPro" id="IPR017850">
    <property type="entry name" value="Alkaline_phosphatase_core_sf"/>
</dbReference>
<dbReference type="GO" id="GO:0005829">
    <property type="term" value="C:cytosol"/>
    <property type="evidence" value="ECO:0007669"/>
    <property type="project" value="TreeGrafter"/>
</dbReference>
<keyword evidence="8 10" id="KW-0413">Isomerase</keyword>
<dbReference type="EMBL" id="PEBW01000009">
    <property type="protein sequence ID" value="PTQ50907.1"/>
    <property type="molecule type" value="Genomic_DNA"/>
</dbReference>
<comment type="pathway">
    <text evidence="2 10">Carbohydrate degradation; glycolysis; pyruvate from D-glyceraldehyde 3-phosphate: step 3/5.</text>
</comment>
<evidence type="ECO:0000256" key="2">
    <source>
        <dbReference type="ARBA" id="ARBA00004798"/>
    </source>
</evidence>
<evidence type="ECO:0000313" key="16">
    <source>
        <dbReference type="EMBL" id="PTQ50907.1"/>
    </source>
</evidence>
<keyword evidence="5 10" id="KW-0479">Metal-binding</keyword>
<comment type="similarity">
    <text evidence="3 10">Belongs to the BPG-independent phosphoglycerate mutase family.</text>
</comment>
<dbReference type="InterPro" id="IPR005995">
    <property type="entry name" value="Pgm_bpd_ind"/>
</dbReference>
<comment type="catalytic activity">
    <reaction evidence="1 10">
        <text>(2R)-2-phosphoglycerate = (2R)-3-phosphoglycerate</text>
        <dbReference type="Rhea" id="RHEA:15901"/>
        <dbReference type="ChEBI" id="CHEBI:58272"/>
        <dbReference type="ChEBI" id="CHEBI:58289"/>
        <dbReference type="EC" id="5.4.2.12"/>
    </reaction>
</comment>
<evidence type="ECO:0000256" key="4">
    <source>
        <dbReference type="ARBA" id="ARBA00012026"/>
    </source>
</evidence>
<feature type="binding site" evidence="10 13">
    <location>
        <position position="21"/>
    </location>
    <ligand>
        <name>Mn(2+)</name>
        <dbReference type="ChEBI" id="CHEBI:29035"/>
        <label>2</label>
    </ligand>
</feature>
<evidence type="ECO:0000256" key="9">
    <source>
        <dbReference type="ARBA" id="ARBA00071648"/>
    </source>
</evidence>
<dbReference type="InterPro" id="IPR011258">
    <property type="entry name" value="BPG-indep_PGM_N"/>
</dbReference>
<dbReference type="GO" id="GO:0004619">
    <property type="term" value="F:phosphoglycerate mutase activity"/>
    <property type="evidence" value="ECO:0007669"/>
    <property type="project" value="UniProtKB-UniRule"/>
</dbReference>
<dbReference type="PIRSF" id="PIRSF001492">
    <property type="entry name" value="IPGAM"/>
    <property type="match status" value="1"/>
</dbReference>
<feature type="domain" description="Metalloenzyme" evidence="14">
    <location>
        <begin position="14"/>
        <end position="507"/>
    </location>
</feature>
<dbReference type="EC" id="5.4.2.12" evidence="4 10"/>
<feature type="binding site" evidence="10 12">
    <location>
        <begin position="162"/>
        <end position="163"/>
    </location>
    <ligand>
        <name>substrate</name>
    </ligand>
</feature>
<name>A0A2T5G3Z9_9BACL</name>
<feature type="binding site" evidence="10 13">
    <location>
        <position position="454"/>
    </location>
    <ligand>
        <name>Mn(2+)</name>
        <dbReference type="ChEBI" id="CHEBI:29035"/>
        <label>2</label>
    </ligand>
</feature>
<dbReference type="GO" id="GO:0030145">
    <property type="term" value="F:manganese ion binding"/>
    <property type="evidence" value="ECO:0007669"/>
    <property type="project" value="UniProtKB-UniRule"/>
</dbReference>
<gene>
    <name evidence="10" type="primary">gpmI</name>
    <name evidence="16" type="ORF">BLITH_1446</name>
</gene>
<evidence type="ECO:0000256" key="12">
    <source>
        <dbReference type="PIRSR" id="PIRSR001492-2"/>
    </source>
</evidence>
<dbReference type="GO" id="GO:0006007">
    <property type="term" value="P:glucose catabolic process"/>
    <property type="evidence" value="ECO:0007669"/>
    <property type="project" value="InterPro"/>
</dbReference>
<dbReference type="PANTHER" id="PTHR31637:SF0">
    <property type="entry name" value="2,3-BISPHOSPHOGLYCERATE-INDEPENDENT PHOSPHOGLYCERATE MUTASE"/>
    <property type="match status" value="1"/>
</dbReference>
<feature type="binding site" evidence="10 13">
    <location>
        <position position="416"/>
    </location>
    <ligand>
        <name>Mn(2+)</name>
        <dbReference type="ChEBI" id="CHEBI:29035"/>
        <label>1</label>
    </ligand>
</feature>
<dbReference type="GO" id="GO:0006096">
    <property type="term" value="P:glycolytic process"/>
    <property type="evidence" value="ECO:0007669"/>
    <property type="project" value="UniProtKB-UniRule"/>
</dbReference>
<comment type="function">
    <text evidence="10">Catalyzes the interconversion of 2-phosphoglycerate and 3-phosphoglycerate.</text>
</comment>
<dbReference type="Gene3D" id="3.40.720.10">
    <property type="entry name" value="Alkaline Phosphatase, subunit A"/>
    <property type="match status" value="1"/>
</dbReference>
<dbReference type="InterPro" id="IPR006124">
    <property type="entry name" value="Metalloenzyme"/>
</dbReference>
<dbReference type="HAMAP" id="MF_01038">
    <property type="entry name" value="GpmI"/>
    <property type="match status" value="1"/>
</dbReference>
<proteinExistence type="inferred from homology"/>
<feature type="active site" description="Phosphoserine intermediate" evidence="10 11">
    <location>
        <position position="71"/>
    </location>
</feature>
<feature type="binding site" evidence="10 12">
    <location>
        <begin position="270"/>
        <end position="273"/>
    </location>
    <ligand>
        <name>substrate</name>
    </ligand>
</feature>
<feature type="binding site" evidence="10 12">
    <location>
        <position position="194"/>
    </location>
    <ligand>
        <name>substrate</name>
    </ligand>
</feature>
<keyword evidence="6 10" id="KW-0324">Glycolysis</keyword>
<evidence type="ECO:0000256" key="10">
    <source>
        <dbReference type="HAMAP-Rule" id="MF_01038"/>
    </source>
</evidence>
<accession>A0A2T5G3Z9</accession>
<dbReference type="FunFam" id="3.40.1450.10:FF:000001">
    <property type="entry name" value="2,3-bisphosphoglycerate-independent phosphoglycerate mutase"/>
    <property type="match status" value="1"/>
</dbReference>
<feature type="binding site" evidence="10 12">
    <location>
        <position position="132"/>
    </location>
    <ligand>
        <name>substrate</name>
    </ligand>
</feature>
<dbReference type="SUPFAM" id="SSF64158">
    <property type="entry name" value="2,3-Bisphosphoglycerate-independent phosphoglycerate mutase, substrate-binding domain"/>
    <property type="match status" value="1"/>
</dbReference>
<protein>
    <recommendedName>
        <fullName evidence="9 10">2,3-bisphosphoglycerate-independent phosphoglycerate mutase</fullName>
        <shortName evidence="10">BPG-independent PGAM</shortName>
        <shortName evidence="10">Phosphoglyceromutase</shortName>
        <shortName evidence="10">iPGM</shortName>
        <ecNumber evidence="4 10">5.4.2.12</ecNumber>
    </recommendedName>
</protein>
<feature type="binding site" evidence="10 13">
    <location>
        <position position="471"/>
    </location>
    <ligand>
        <name>Mn(2+)</name>
        <dbReference type="ChEBI" id="CHEBI:29035"/>
        <label>1</label>
    </ligand>
</feature>
<dbReference type="UniPathway" id="UPA00109">
    <property type="reaction ID" value="UER00186"/>
</dbReference>
<evidence type="ECO:0000256" key="5">
    <source>
        <dbReference type="ARBA" id="ARBA00022723"/>
    </source>
</evidence>
<comment type="cofactor">
    <cofactor evidence="10">
        <name>Mn(2+)</name>
        <dbReference type="ChEBI" id="CHEBI:29035"/>
    </cofactor>
    <text evidence="10">Binds 2 manganese ions per subunit.</text>
</comment>
<dbReference type="Pfam" id="PF01676">
    <property type="entry name" value="Metalloenzyme"/>
    <property type="match status" value="1"/>
</dbReference>
<evidence type="ECO:0000256" key="1">
    <source>
        <dbReference type="ARBA" id="ARBA00000370"/>
    </source>
</evidence>
<feature type="binding site" evidence="10 13">
    <location>
        <position position="412"/>
    </location>
    <ligand>
        <name>Mn(2+)</name>
        <dbReference type="ChEBI" id="CHEBI:29035"/>
        <label>1</label>
    </ligand>
</feature>
<evidence type="ECO:0000313" key="17">
    <source>
        <dbReference type="Proteomes" id="UP000244016"/>
    </source>
</evidence>
<sequence>MWGTKGDEGMGKGPYLLVVLDGWGMREETYGNAVALARTPNFDRYWSTYPHTLLRASGPAVGLPEGQMGNSEVGHLNLGAGRTVYQDLLRIDRAIEDGTFFEIPAFVHAVRTARDRGRNLHLMGLLSPGGVHSHMRHLFALLDFARRQGFGRVYVHAFLDGRDVLPTSGKGDVARLLEVTSSSGVGTLATLIGRYYAMDRDRRWERTEQAYRAIVYGEGIPTRDPLSALDEAYAAGETDEFLRPRVLVDDEGRPRVRLQDGDAVIFFNFRPDRARQLVHALVDEEFHGFDRGPERPKDLYVVTMTEYEANLPVRVAFPPEHLVRTAGEVWAEAGLSQLRIAETEKYAHVTYFFSGGREEPFPGERRVLIPSPKVATYDLKPEMSAYEVADALLEILRRDPPDVVVLNFANPDMVGHSGKLEPAIRAVEAVDENLGRVLDAVLALGGVAFITADHGNADMVLTPEGEPFTQHTLSPVPFIVTLEGIRLREGGVLGDVVPTMLDVMGIPKPPEMTGTSLILREVGARSERE</sequence>
<dbReference type="CDD" id="cd16010">
    <property type="entry name" value="iPGM"/>
    <property type="match status" value="1"/>
</dbReference>
<dbReference type="Gene3D" id="3.40.1450.10">
    <property type="entry name" value="BPG-independent phosphoglycerate mutase, domain B"/>
    <property type="match status" value="1"/>
</dbReference>
<feature type="binding site" evidence="10 12">
    <location>
        <position position="200"/>
    </location>
    <ligand>
        <name>substrate</name>
    </ligand>
</feature>
<comment type="subunit">
    <text evidence="10">Monomer.</text>
</comment>
<organism evidence="16 17">
    <name type="scientific">Brockia lithotrophica</name>
    <dbReference type="NCBI Taxonomy" id="933949"/>
    <lineage>
        <taxon>Bacteria</taxon>
        <taxon>Bacillati</taxon>
        <taxon>Bacillota</taxon>
        <taxon>Bacilli</taxon>
        <taxon>Bacillales</taxon>
        <taxon>Bacillales Family X. Incertae Sedis</taxon>
        <taxon>Brockia</taxon>
    </lineage>
</organism>
<evidence type="ECO:0000256" key="11">
    <source>
        <dbReference type="PIRSR" id="PIRSR001492-1"/>
    </source>
</evidence>
<keyword evidence="7 10" id="KW-0464">Manganese</keyword>
<reference evidence="16 17" key="1">
    <citation type="submission" date="2017-08" db="EMBL/GenBank/DDBJ databases">
        <title>Burning lignite coal seam in the remote Altai Mountains harbors a hydrogen-driven thermophilic microbial community.</title>
        <authorList>
            <person name="Kadnikov V.V."/>
            <person name="Mardanov A.V."/>
            <person name="Ivasenko D."/>
            <person name="Beletsky A.V."/>
            <person name="Karnachuk O.V."/>
            <person name="Ravin N.V."/>
        </authorList>
    </citation>
    <scope>NUCLEOTIDE SEQUENCE [LARGE SCALE GENOMIC DNA]</scope>
    <source>
        <strain evidence="16">AL31</strain>
    </source>
</reference>
<evidence type="ECO:0000256" key="6">
    <source>
        <dbReference type="ARBA" id="ARBA00023152"/>
    </source>
</evidence>
<dbReference type="NCBIfam" id="TIGR01307">
    <property type="entry name" value="pgm_bpd_ind"/>
    <property type="match status" value="1"/>
</dbReference>
<dbReference type="AlphaFoldDB" id="A0A2T5G3Z9"/>
<comment type="caution">
    <text evidence="16">The sequence shown here is derived from an EMBL/GenBank/DDBJ whole genome shotgun (WGS) entry which is preliminary data.</text>
</comment>
<dbReference type="PANTHER" id="PTHR31637">
    <property type="entry name" value="2,3-BISPHOSPHOGLYCERATE-INDEPENDENT PHOSPHOGLYCERATE MUTASE"/>
    <property type="match status" value="1"/>
</dbReference>
<dbReference type="Pfam" id="PF06415">
    <property type="entry name" value="iPGM_N"/>
    <property type="match status" value="1"/>
</dbReference>
<feature type="binding site" evidence="10 13">
    <location>
        <position position="71"/>
    </location>
    <ligand>
        <name>Mn(2+)</name>
        <dbReference type="ChEBI" id="CHEBI:29035"/>
        <label>2</label>
    </ligand>
</feature>
<evidence type="ECO:0000256" key="3">
    <source>
        <dbReference type="ARBA" id="ARBA00008819"/>
    </source>
</evidence>
<evidence type="ECO:0000256" key="13">
    <source>
        <dbReference type="PIRSR" id="PIRSR001492-3"/>
    </source>
</evidence>
<feature type="binding site" evidence="10 12">
    <location>
        <position position="345"/>
    </location>
    <ligand>
        <name>substrate</name>
    </ligand>
</feature>
<dbReference type="Proteomes" id="UP000244016">
    <property type="component" value="Unassembled WGS sequence"/>
</dbReference>
<evidence type="ECO:0000259" key="14">
    <source>
        <dbReference type="Pfam" id="PF01676"/>
    </source>
</evidence>
<feature type="domain" description="BPG-independent PGAM N-terminal" evidence="15">
    <location>
        <begin position="91"/>
        <end position="308"/>
    </location>
</feature>
<evidence type="ECO:0000259" key="15">
    <source>
        <dbReference type="Pfam" id="PF06415"/>
    </source>
</evidence>